<dbReference type="InterPro" id="IPR008011">
    <property type="entry name" value="Complex1_LYR_dom"/>
</dbReference>
<reference evidence="2" key="1">
    <citation type="journal article" date="2020" name="bioRxiv">
        <title>Comparative genomics of Chlamydomonas.</title>
        <authorList>
            <person name="Craig R.J."/>
            <person name="Hasan A.R."/>
            <person name="Ness R.W."/>
            <person name="Keightley P.D."/>
        </authorList>
    </citation>
    <scope>NUCLEOTIDE SEQUENCE</scope>
    <source>
        <strain evidence="2">CCAP 11/70</strain>
    </source>
</reference>
<dbReference type="CDD" id="cd20251">
    <property type="entry name" value="Complex1_LYR_SF"/>
    <property type="match status" value="1"/>
</dbReference>
<dbReference type="Proteomes" id="UP000612055">
    <property type="component" value="Unassembled WGS sequence"/>
</dbReference>
<proteinExistence type="predicted"/>
<sequence>MSTGTKLHVLSLFRAFLREARQMPTAARREHIRKKVRSELEAHRAEGDPDKVAFLVQLAEVQLENATLQRVHLNELASKGQLKC</sequence>
<accession>A0A835YC14</accession>
<dbReference type="Pfam" id="PF05347">
    <property type="entry name" value="Complex1_LYR"/>
    <property type="match status" value="1"/>
</dbReference>
<gene>
    <name evidence="2" type="ORF">HYH03_003134</name>
</gene>
<evidence type="ECO:0000313" key="3">
    <source>
        <dbReference type="Proteomes" id="UP000612055"/>
    </source>
</evidence>
<organism evidence="2 3">
    <name type="scientific">Edaphochlamys debaryana</name>
    <dbReference type="NCBI Taxonomy" id="47281"/>
    <lineage>
        <taxon>Eukaryota</taxon>
        <taxon>Viridiplantae</taxon>
        <taxon>Chlorophyta</taxon>
        <taxon>core chlorophytes</taxon>
        <taxon>Chlorophyceae</taxon>
        <taxon>CS clade</taxon>
        <taxon>Chlamydomonadales</taxon>
        <taxon>Chlamydomonadales incertae sedis</taxon>
        <taxon>Edaphochlamys</taxon>
    </lineage>
</organism>
<comment type="caution">
    <text evidence="2">The sequence shown here is derived from an EMBL/GenBank/DDBJ whole genome shotgun (WGS) entry which is preliminary data.</text>
</comment>
<evidence type="ECO:0000313" key="2">
    <source>
        <dbReference type="EMBL" id="KAG2498944.1"/>
    </source>
</evidence>
<protein>
    <recommendedName>
        <fullName evidence="1">Complex 1 LYR protein domain-containing protein</fullName>
    </recommendedName>
</protein>
<dbReference type="EMBL" id="JAEHOE010000008">
    <property type="protein sequence ID" value="KAG2498944.1"/>
    <property type="molecule type" value="Genomic_DNA"/>
</dbReference>
<feature type="domain" description="Complex 1 LYR protein" evidence="1">
    <location>
        <begin position="8"/>
        <end position="64"/>
    </location>
</feature>
<keyword evidence="3" id="KW-1185">Reference proteome</keyword>
<name>A0A835YC14_9CHLO</name>
<evidence type="ECO:0000259" key="1">
    <source>
        <dbReference type="Pfam" id="PF05347"/>
    </source>
</evidence>
<dbReference type="OrthoDB" id="275715at2759"/>
<dbReference type="AlphaFoldDB" id="A0A835YC14"/>